<name>A0AAW1DKC3_9HEMI</name>
<dbReference type="Proteomes" id="UP001461498">
    <property type="component" value="Unassembled WGS sequence"/>
</dbReference>
<evidence type="ECO:0000313" key="1">
    <source>
        <dbReference type="EMBL" id="KAK9510500.1"/>
    </source>
</evidence>
<gene>
    <name evidence="1" type="ORF">O3M35_005273</name>
</gene>
<accession>A0AAW1DKC3</accession>
<comment type="caution">
    <text evidence="1">The sequence shown here is derived from an EMBL/GenBank/DDBJ whole genome shotgun (WGS) entry which is preliminary data.</text>
</comment>
<keyword evidence="2" id="KW-1185">Reference proteome</keyword>
<sequence length="72" mass="8219">MQLFAFGTTWRCMDRVKISKTISDILMKLFAFGTTLRCADYIKNFKSVGPTVLPTQQLKVANFVSIISQERL</sequence>
<reference evidence="1 2" key="1">
    <citation type="submission" date="2022-12" db="EMBL/GenBank/DDBJ databases">
        <title>Chromosome-level genome assembly of true bugs.</title>
        <authorList>
            <person name="Ma L."/>
            <person name="Li H."/>
        </authorList>
    </citation>
    <scope>NUCLEOTIDE SEQUENCE [LARGE SCALE GENOMIC DNA]</scope>
    <source>
        <strain evidence="1">Lab_2022b</strain>
    </source>
</reference>
<dbReference type="EMBL" id="JAPXFL010000002">
    <property type="protein sequence ID" value="KAK9510500.1"/>
    <property type="molecule type" value="Genomic_DNA"/>
</dbReference>
<evidence type="ECO:0000313" key="2">
    <source>
        <dbReference type="Proteomes" id="UP001461498"/>
    </source>
</evidence>
<dbReference type="AlphaFoldDB" id="A0AAW1DKC3"/>
<organism evidence="1 2">
    <name type="scientific">Rhynocoris fuscipes</name>
    <dbReference type="NCBI Taxonomy" id="488301"/>
    <lineage>
        <taxon>Eukaryota</taxon>
        <taxon>Metazoa</taxon>
        <taxon>Ecdysozoa</taxon>
        <taxon>Arthropoda</taxon>
        <taxon>Hexapoda</taxon>
        <taxon>Insecta</taxon>
        <taxon>Pterygota</taxon>
        <taxon>Neoptera</taxon>
        <taxon>Paraneoptera</taxon>
        <taxon>Hemiptera</taxon>
        <taxon>Heteroptera</taxon>
        <taxon>Panheteroptera</taxon>
        <taxon>Cimicomorpha</taxon>
        <taxon>Reduviidae</taxon>
        <taxon>Harpactorinae</taxon>
        <taxon>Harpactorini</taxon>
        <taxon>Rhynocoris</taxon>
    </lineage>
</organism>
<protein>
    <submittedName>
        <fullName evidence="1">Uncharacterized protein</fullName>
    </submittedName>
</protein>
<proteinExistence type="predicted"/>